<feature type="coiled-coil region" evidence="1">
    <location>
        <begin position="201"/>
        <end position="231"/>
    </location>
</feature>
<proteinExistence type="predicted"/>
<dbReference type="OrthoDB" id="1922268at2759"/>
<dbReference type="PANTHER" id="PTHR36764">
    <property type="entry name" value="TRNA (ILE)-LYSIDINE SYNTHASE"/>
    <property type="match status" value="1"/>
</dbReference>
<organism evidence="3 4">
    <name type="scientific">Adiantum capillus-veneris</name>
    <name type="common">Maidenhair fern</name>
    <dbReference type="NCBI Taxonomy" id="13818"/>
    <lineage>
        <taxon>Eukaryota</taxon>
        <taxon>Viridiplantae</taxon>
        <taxon>Streptophyta</taxon>
        <taxon>Embryophyta</taxon>
        <taxon>Tracheophyta</taxon>
        <taxon>Polypodiopsida</taxon>
        <taxon>Polypodiidae</taxon>
        <taxon>Polypodiales</taxon>
        <taxon>Pteridineae</taxon>
        <taxon>Pteridaceae</taxon>
        <taxon>Vittarioideae</taxon>
        <taxon>Adiantum</taxon>
    </lineage>
</organism>
<comment type="caution">
    <text evidence="3">The sequence shown here is derived from an EMBL/GenBank/DDBJ whole genome shotgun (WGS) entry which is preliminary data.</text>
</comment>
<gene>
    <name evidence="3" type="ORF">GOP47_0012650</name>
</gene>
<reference evidence="3" key="1">
    <citation type="submission" date="2021-01" db="EMBL/GenBank/DDBJ databases">
        <title>Adiantum capillus-veneris genome.</title>
        <authorList>
            <person name="Fang Y."/>
            <person name="Liao Q."/>
        </authorList>
    </citation>
    <scope>NUCLEOTIDE SEQUENCE</scope>
    <source>
        <strain evidence="3">H3</strain>
        <tissue evidence="3">Leaf</tissue>
    </source>
</reference>
<name>A0A9D4UR32_ADICA</name>
<dbReference type="EMBL" id="JABFUD020000012">
    <property type="protein sequence ID" value="KAI5072544.1"/>
    <property type="molecule type" value="Genomic_DNA"/>
</dbReference>
<feature type="region of interest" description="Disordered" evidence="2">
    <location>
        <begin position="264"/>
        <end position="324"/>
    </location>
</feature>
<evidence type="ECO:0000256" key="1">
    <source>
        <dbReference type="SAM" id="Coils"/>
    </source>
</evidence>
<protein>
    <submittedName>
        <fullName evidence="3">Uncharacterized protein</fullName>
    </submittedName>
</protein>
<dbReference type="GO" id="GO:0009507">
    <property type="term" value="C:chloroplast"/>
    <property type="evidence" value="ECO:0007669"/>
    <property type="project" value="TreeGrafter"/>
</dbReference>
<evidence type="ECO:0000313" key="3">
    <source>
        <dbReference type="EMBL" id="KAI5072544.1"/>
    </source>
</evidence>
<evidence type="ECO:0000313" key="4">
    <source>
        <dbReference type="Proteomes" id="UP000886520"/>
    </source>
</evidence>
<dbReference type="PANTHER" id="PTHR36764:SF1">
    <property type="entry name" value="TRNA (ILE)-LYSIDINE SYNTHASE"/>
    <property type="match status" value="1"/>
</dbReference>
<sequence length="324" mass="35925">MNFQLYRGNLHKVPDVPRRWPLSKPSISLLVFKQAIAKRREALLAEQKVQGEQGCVPEDSQASDHEHDRKRKRQAEVSVVDMEADENLPCVSERKARTCSEADLLMTEDMAVGGADDMACGPSRGLHSTFDAPVKAEEEDDEMAGNDTEKIVTTGDDCNLEKEGERLEAPRTPAAKDEDCTKSIERTQTMELDGATPCNEVPSLAKRRAEIQEQLKQLQETKHQLVQILKQVLITEEESKRKNQGLLQYSAPYAMVGTGDLPLDQKMGSDMQSADLEEGELDCTRNPGPPAVVSSYGSHSFDVHPQTPGAAPARHFNHQQLNKP</sequence>
<accession>A0A9D4UR32</accession>
<feature type="region of interest" description="Disordered" evidence="2">
    <location>
        <begin position="48"/>
        <end position="76"/>
    </location>
</feature>
<keyword evidence="1" id="KW-0175">Coiled coil</keyword>
<dbReference type="AlphaFoldDB" id="A0A9D4UR32"/>
<keyword evidence="4" id="KW-1185">Reference proteome</keyword>
<dbReference type="Proteomes" id="UP000886520">
    <property type="component" value="Chromosome 12"/>
</dbReference>
<evidence type="ECO:0000256" key="2">
    <source>
        <dbReference type="SAM" id="MobiDB-lite"/>
    </source>
</evidence>